<dbReference type="EMBL" id="CP034563">
    <property type="protein sequence ID" value="AZQ65440.1"/>
    <property type="molecule type" value="Genomic_DNA"/>
</dbReference>
<dbReference type="RefSeq" id="WP_126620154.1">
    <property type="nucleotide sequence ID" value="NZ_CP034563.1"/>
</dbReference>
<accession>A0A3S9PB45</accession>
<reference evidence="1 2" key="1">
    <citation type="submission" date="2018-12" db="EMBL/GenBank/DDBJ databases">
        <title>Flammeovirga pectinis sp. nov., isolated from the gut of the Korean scallop, Patinopecten yessoensis.</title>
        <authorList>
            <person name="Bae J.-W."/>
            <person name="Jeong Y.-S."/>
            <person name="Kang W."/>
        </authorList>
    </citation>
    <scope>NUCLEOTIDE SEQUENCE [LARGE SCALE GENOMIC DNA]</scope>
    <source>
        <strain evidence="1 2">L12M1</strain>
    </source>
</reference>
<evidence type="ECO:0000313" key="2">
    <source>
        <dbReference type="Proteomes" id="UP000267268"/>
    </source>
</evidence>
<dbReference type="Proteomes" id="UP000267268">
    <property type="component" value="Chromosome 2"/>
</dbReference>
<evidence type="ECO:0000313" key="1">
    <source>
        <dbReference type="EMBL" id="AZQ65440.1"/>
    </source>
</evidence>
<gene>
    <name evidence="1" type="ORF">EI427_24835</name>
</gene>
<protein>
    <submittedName>
        <fullName evidence="1">Uncharacterized protein</fullName>
    </submittedName>
</protein>
<dbReference type="OrthoDB" id="9829438at2"/>
<sequence length="143" mass="16696">MYQFLLITFLSFNSIFIKIEQDVNPKHLTEKSVQKMIGETFKGARAIKVLEMYMGINYKDESEYFYNPTNGSIIIHLQEEIQSLQIIEHQVDRELAHFQFLIDDNIKIEASYYLKTGLASQIVAHEVDQNTGTFVEMETKTQH</sequence>
<dbReference type="AlphaFoldDB" id="A0A3S9PB45"/>
<organism evidence="1 2">
    <name type="scientific">Flammeovirga pectinis</name>
    <dbReference type="NCBI Taxonomy" id="2494373"/>
    <lineage>
        <taxon>Bacteria</taxon>
        <taxon>Pseudomonadati</taxon>
        <taxon>Bacteroidota</taxon>
        <taxon>Cytophagia</taxon>
        <taxon>Cytophagales</taxon>
        <taxon>Flammeovirgaceae</taxon>
        <taxon>Flammeovirga</taxon>
    </lineage>
</organism>
<proteinExistence type="predicted"/>
<name>A0A3S9PB45_9BACT</name>
<keyword evidence="2" id="KW-1185">Reference proteome</keyword>
<dbReference type="KEGG" id="fll:EI427_24835"/>